<comment type="caution">
    <text evidence="2">The sequence shown here is derived from an EMBL/GenBank/DDBJ whole genome shotgun (WGS) entry which is preliminary data.</text>
</comment>
<evidence type="ECO:0000313" key="3">
    <source>
        <dbReference type="Proteomes" id="UP000554482"/>
    </source>
</evidence>
<dbReference type="EMBL" id="JABWDY010038995">
    <property type="protein sequence ID" value="KAF5179291.1"/>
    <property type="molecule type" value="Genomic_DNA"/>
</dbReference>
<sequence length="78" mass="8477">MAKKTLALFLVCIVLLAAMVNLGEARNSKMSSKSPGTKSHVFNKSSCYKTCYETCKMEGNSSIKCLIKCKFDCVGKAS</sequence>
<name>A0A7J6V3E1_THATH</name>
<feature type="signal peptide" evidence="1">
    <location>
        <begin position="1"/>
        <end position="25"/>
    </location>
</feature>
<accession>A0A7J6V3E1</accession>
<proteinExistence type="predicted"/>
<dbReference type="OrthoDB" id="1869791at2759"/>
<dbReference type="Proteomes" id="UP000554482">
    <property type="component" value="Unassembled WGS sequence"/>
</dbReference>
<dbReference type="InterPro" id="IPR015333">
    <property type="entry name" value="Pollen_allergen_ole-e-6"/>
</dbReference>
<keyword evidence="1" id="KW-0732">Signal</keyword>
<feature type="chain" id="PRO_5029684846" evidence="1">
    <location>
        <begin position="26"/>
        <end position="78"/>
    </location>
</feature>
<keyword evidence="3" id="KW-1185">Reference proteome</keyword>
<evidence type="ECO:0000313" key="2">
    <source>
        <dbReference type="EMBL" id="KAF5179291.1"/>
    </source>
</evidence>
<protein>
    <submittedName>
        <fullName evidence="2">Uncharacterized protein</fullName>
    </submittedName>
</protein>
<dbReference type="AlphaFoldDB" id="A0A7J6V3E1"/>
<reference evidence="2 3" key="1">
    <citation type="submission" date="2020-06" db="EMBL/GenBank/DDBJ databases">
        <title>Transcriptomic and genomic resources for Thalictrum thalictroides and T. hernandezii: Facilitating candidate gene discovery in an emerging model plant lineage.</title>
        <authorList>
            <person name="Arias T."/>
            <person name="Riano-Pachon D.M."/>
            <person name="Di Stilio V.S."/>
        </authorList>
    </citation>
    <scope>NUCLEOTIDE SEQUENCE [LARGE SCALE GENOMIC DNA]</scope>
    <source>
        <strain evidence="3">cv. WT478/WT964</strain>
        <tissue evidence="2">Leaves</tissue>
    </source>
</reference>
<evidence type="ECO:0000256" key="1">
    <source>
        <dbReference type="SAM" id="SignalP"/>
    </source>
</evidence>
<dbReference type="PANTHER" id="PTHR35632:SF1">
    <property type="entry name" value="MAJOR POLLEN ALLERGEN OLE E 6-LIKE"/>
    <property type="match status" value="1"/>
</dbReference>
<gene>
    <name evidence="2" type="ORF">FRX31_031122</name>
</gene>
<dbReference type="PANTHER" id="PTHR35632">
    <property type="entry name" value="MAJOR POLLEN ALLERGEN OLE E 6-LIKE"/>
    <property type="match status" value="1"/>
</dbReference>
<organism evidence="2 3">
    <name type="scientific">Thalictrum thalictroides</name>
    <name type="common">Rue-anemone</name>
    <name type="synonym">Anemone thalictroides</name>
    <dbReference type="NCBI Taxonomy" id="46969"/>
    <lineage>
        <taxon>Eukaryota</taxon>
        <taxon>Viridiplantae</taxon>
        <taxon>Streptophyta</taxon>
        <taxon>Embryophyta</taxon>
        <taxon>Tracheophyta</taxon>
        <taxon>Spermatophyta</taxon>
        <taxon>Magnoliopsida</taxon>
        <taxon>Ranunculales</taxon>
        <taxon>Ranunculaceae</taxon>
        <taxon>Thalictroideae</taxon>
        <taxon>Thalictrum</taxon>
    </lineage>
</organism>